<comment type="caution">
    <text evidence="5">The sequence shown here is derived from an EMBL/GenBank/DDBJ whole genome shotgun (WGS) entry which is preliminary data.</text>
</comment>
<keyword evidence="3" id="KW-0560">Oxidoreductase</keyword>
<accession>A0ABN0FJM6</accession>
<evidence type="ECO:0000256" key="2">
    <source>
        <dbReference type="ARBA" id="ARBA00022827"/>
    </source>
</evidence>
<keyword evidence="1" id="KW-0285">Flavoprotein</keyword>
<dbReference type="PROSITE" id="PS51387">
    <property type="entry name" value="FAD_PCMH"/>
    <property type="match status" value="1"/>
</dbReference>
<dbReference type="SUPFAM" id="SSF56176">
    <property type="entry name" value="FAD-binding/transporter-associated domain-like"/>
    <property type="match status" value="1"/>
</dbReference>
<dbReference type="InterPro" id="IPR016166">
    <property type="entry name" value="FAD-bd_PCMH"/>
</dbReference>
<evidence type="ECO:0000256" key="3">
    <source>
        <dbReference type="ARBA" id="ARBA00023002"/>
    </source>
</evidence>
<dbReference type="PANTHER" id="PTHR42659:SF2">
    <property type="entry name" value="XANTHINE DEHYDROGENASE SUBUNIT C-RELATED"/>
    <property type="match status" value="1"/>
</dbReference>
<dbReference type="Pfam" id="PF00941">
    <property type="entry name" value="FAD_binding_5"/>
    <property type="match status" value="1"/>
</dbReference>
<protein>
    <submittedName>
        <fullName evidence="5">Molybdopterin dehydrogenase FAD-binding protein</fullName>
    </submittedName>
</protein>
<feature type="domain" description="FAD-binding PCMH-type" evidence="4">
    <location>
        <begin position="11"/>
        <end position="183"/>
    </location>
</feature>
<evidence type="ECO:0000259" key="4">
    <source>
        <dbReference type="PROSITE" id="PS51387"/>
    </source>
</evidence>
<organism evidence="5 6">
    <name type="scientific">Paraburkholderia hospita</name>
    <dbReference type="NCBI Taxonomy" id="169430"/>
    <lineage>
        <taxon>Bacteria</taxon>
        <taxon>Pseudomonadati</taxon>
        <taxon>Pseudomonadota</taxon>
        <taxon>Betaproteobacteria</taxon>
        <taxon>Burkholderiales</taxon>
        <taxon>Burkholderiaceae</taxon>
        <taxon>Paraburkholderia</taxon>
    </lineage>
</organism>
<sequence>MREDNAPAAGDNMYETTYLRAASLAEAVAWLREHDEARPLSGGMTLIPTLKQRLAAPSHLIDLTRIGELRGIEVRGDTLHVGALMKHAEVAASDTVREAIPALAHLASVIADPQVRNRGTMGGSVANNDPAADYPSAVLALNAHVITSSQRRIPADDYFIDTFETALEADELVTAIEFAIPRRAAYAKYRHPASGYAVTGVFIAQYDDAVRVAVTGAGASVFRWFDAEAALQQDLSEAALASLWIDRDTLPDDANASASYRAHLIETYTRRALQALLAS</sequence>
<dbReference type="PANTHER" id="PTHR42659">
    <property type="entry name" value="XANTHINE DEHYDROGENASE SUBUNIT C-RELATED"/>
    <property type="match status" value="1"/>
</dbReference>
<dbReference type="SUPFAM" id="SSF55447">
    <property type="entry name" value="CO dehydrogenase flavoprotein C-terminal domain-like"/>
    <property type="match status" value="1"/>
</dbReference>
<keyword evidence="6" id="KW-1185">Reference proteome</keyword>
<evidence type="ECO:0000313" key="6">
    <source>
        <dbReference type="Proteomes" id="UP000004980"/>
    </source>
</evidence>
<name>A0ABN0FJM6_9BURK</name>
<evidence type="ECO:0000313" key="5">
    <source>
        <dbReference type="EMBL" id="EIM99021.1"/>
    </source>
</evidence>
<dbReference type="InterPro" id="IPR016169">
    <property type="entry name" value="FAD-bd_PCMH_sub2"/>
</dbReference>
<dbReference type="Proteomes" id="UP000004980">
    <property type="component" value="Unassembled WGS sequence"/>
</dbReference>
<dbReference type="Gene3D" id="3.30.43.10">
    <property type="entry name" value="Uridine Diphospho-n-acetylenolpyruvylglucosamine Reductase, domain 2"/>
    <property type="match status" value="1"/>
</dbReference>
<dbReference type="EMBL" id="AKAU01000108">
    <property type="protein sequence ID" value="EIM99021.1"/>
    <property type="molecule type" value="Genomic_DNA"/>
</dbReference>
<dbReference type="InterPro" id="IPR016167">
    <property type="entry name" value="FAD-bd_PCMH_sub1"/>
</dbReference>
<dbReference type="InterPro" id="IPR005107">
    <property type="entry name" value="CO_DH_flav_C"/>
</dbReference>
<evidence type="ECO:0000256" key="1">
    <source>
        <dbReference type="ARBA" id="ARBA00022630"/>
    </source>
</evidence>
<dbReference type="InterPro" id="IPR051312">
    <property type="entry name" value="Diverse_Substr_Oxidored"/>
</dbReference>
<gene>
    <name evidence="5" type="ORF">WQE_21636</name>
</gene>
<dbReference type="InterPro" id="IPR002346">
    <property type="entry name" value="Mopterin_DH_FAD-bd"/>
</dbReference>
<dbReference type="InterPro" id="IPR036318">
    <property type="entry name" value="FAD-bd_PCMH-like_sf"/>
</dbReference>
<dbReference type="InterPro" id="IPR036683">
    <property type="entry name" value="CO_DH_flav_C_dom_sf"/>
</dbReference>
<dbReference type="Gene3D" id="3.30.465.10">
    <property type="match status" value="1"/>
</dbReference>
<reference evidence="5 6" key="1">
    <citation type="journal article" date="2012" name="J. Bacteriol.">
        <title>Draft Genome Sequence of the Soil Bacterium Burkholderia terrae Strain BS001, Which Interacts with Fungal Surface Structures.</title>
        <authorList>
            <person name="Nazir R."/>
            <person name="Hansen M.A."/>
            <person name="Sorensen S."/>
            <person name="van Elsas J.D."/>
        </authorList>
    </citation>
    <scope>NUCLEOTIDE SEQUENCE [LARGE SCALE GENOMIC DNA]</scope>
    <source>
        <strain evidence="5 6">BS001</strain>
    </source>
</reference>
<dbReference type="SMART" id="SM01092">
    <property type="entry name" value="CO_deh_flav_C"/>
    <property type="match status" value="1"/>
</dbReference>
<keyword evidence="2" id="KW-0274">FAD</keyword>
<dbReference type="Gene3D" id="3.30.390.50">
    <property type="entry name" value="CO dehydrogenase flavoprotein, C-terminal domain"/>
    <property type="match status" value="1"/>
</dbReference>
<proteinExistence type="predicted"/>